<dbReference type="InterPro" id="IPR020057">
    <property type="entry name" value="Ribosomal_bL25_b-dom"/>
</dbReference>
<comment type="function">
    <text evidence="5">This is one of the proteins that binds to the 5S RNA in the ribosome where it forms part of the central protuberance.</text>
</comment>
<name>A0A6J4P153_9ACTN</name>
<dbReference type="GO" id="GO:0003735">
    <property type="term" value="F:structural constituent of ribosome"/>
    <property type="evidence" value="ECO:0007669"/>
    <property type="project" value="InterPro"/>
</dbReference>
<dbReference type="Pfam" id="PF14693">
    <property type="entry name" value="Ribosomal_TL5_C"/>
    <property type="match status" value="1"/>
</dbReference>
<gene>
    <name evidence="5" type="primary">rplY</name>
    <name evidence="5" type="synonym">ctc</name>
    <name evidence="9" type="ORF">AVDCRST_MAG35-1031</name>
</gene>
<reference evidence="9" key="1">
    <citation type="submission" date="2020-02" db="EMBL/GenBank/DDBJ databases">
        <authorList>
            <person name="Meier V. D."/>
        </authorList>
    </citation>
    <scope>NUCLEOTIDE SEQUENCE</scope>
    <source>
        <strain evidence="9">AVDCRST_MAG35</strain>
    </source>
</reference>
<dbReference type="SUPFAM" id="SSF50715">
    <property type="entry name" value="Ribosomal protein L25-like"/>
    <property type="match status" value="1"/>
</dbReference>
<keyword evidence="1 5" id="KW-0699">rRNA-binding</keyword>
<protein>
    <recommendedName>
        <fullName evidence="5">Large ribosomal subunit protein bL25</fullName>
    </recommendedName>
    <alternativeName>
        <fullName evidence="5">General stress protein CTC</fullName>
    </alternativeName>
</protein>
<keyword evidence="4 5" id="KW-0687">Ribonucleoprotein</keyword>
<evidence type="ECO:0000313" key="9">
    <source>
        <dbReference type="EMBL" id="CAA9403516.1"/>
    </source>
</evidence>
<evidence type="ECO:0000256" key="3">
    <source>
        <dbReference type="ARBA" id="ARBA00022980"/>
    </source>
</evidence>
<dbReference type="Gene3D" id="2.40.240.10">
    <property type="entry name" value="Ribosomal Protein L25, Chain P"/>
    <property type="match status" value="1"/>
</dbReference>
<feature type="compositionally biased region" description="Acidic residues" evidence="6">
    <location>
        <begin position="210"/>
        <end position="222"/>
    </location>
</feature>
<comment type="subunit">
    <text evidence="5">Part of the 50S ribosomal subunit; part of the 5S rRNA/L5/L18/L25 subcomplex. Contacts the 5S rRNA. Binds to the 5S rRNA independently of L5 and L18.</text>
</comment>
<dbReference type="GO" id="GO:0022625">
    <property type="term" value="C:cytosolic large ribosomal subunit"/>
    <property type="evidence" value="ECO:0007669"/>
    <property type="project" value="TreeGrafter"/>
</dbReference>
<dbReference type="EMBL" id="CADCUY010000210">
    <property type="protein sequence ID" value="CAA9403516.1"/>
    <property type="molecule type" value="Genomic_DNA"/>
</dbReference>
<evidence type="ECO:0000256" key="6">
    <source>
        <dbReference type="SAM" id="MobiDB-lite"/>
    </source>
</evidence>
<evidence type="ECO:0000256" key="1">
    <source>
        <dbReference type="ARBA" id="ARBA00022730"/>
    </source>
</evidence>
<feature type="domain" description="Large ribosomal subunit protein bL25 beta" evidence="8">
    <location>
        <begin position="107"/>
        <end position="184"/>
    </location>
</feature>
<dbReference type="InterPro" id="IPR037121">
    <property type="entry name" value="Ribosomal_bL25_C"/>
</dbReference>
<dbReference type="InterPro" id="IPR001021">
    <property type="entry name" value="Ribosomal_bL25_long"/>
</dbReference>
<dbReference type="InterPro" id="IPR020056">
    <property type="entry name" value="Rbsml_bL25/Gln-tRNA_synth_N"/>
</dbReference>
<evidence type="ECO:0000256" key="4">
    <source>
        <dbReference type="ARBA" id="ARBA00023274"/>
    </source>
</evidence>
<dbReference type="PANTHER" id="PTHR33284:SF1">
    <property type="entry name" value="RIBOSOMAL PROTEIN L25_GLN-TRNA SYNTHETASE, ANTI-CODON-BINDING DOMAIN-CONTAINING PROTEIN"/>
    <property type="match status" value="1"/>
</dbReference>
<dbReference type="GO" id="GO:0006412">
    <property type="term" value="P:translation"/>
    <property type="evidence" value="ECO:0007669"/>
    <property type="project" value="UniProtKB-UniRule"/>
</dbReference>
<dbReference type="InterPro" id="IPR029751">
    <property type="entry name" value="Ribosomal_L25_dom"/>
</dbReference>
<proteinExistence type="inferred from homology"/>
<feature type="compositionally biased region" description="Low complexity" evidence="6">
    <location>
        <begin position="191"/>
        <end position="201"/>
    </location>
</feature>
<keyword evidence="2 5" id="KW-0694">RNA-binding</keyword>
<accession>A0A6J4P153</accession>
<feature type="domain" description="Large ribosomal subunit protein bL25 L25" evidence="7">
    <location>
        <begin position="13"/>
        <end position="98"/>
    </location>
</feature>
<feature type="compositionally biased region" description="Polar residues" evidence="6">
    <location>
        <begin position="1"/>
        <end position="10"/>
    </location>
</feature>
<dbReference type="AlphaFoldDB" id="A0A6J4P153"/>
<evidence type="ECO:0000256" key="2">
    <source>
        <dbReference type="ARBA" id="ARBA00022884"/>
    </source>
</evidence>
<comment type="similarity">
    <text evidence="5">Belongs to the bacterial ribosomal protein bL25 family. CTC subfamily.</text>
</comment>
<feature type="region of interest" description="Disordered" evidence="6">
    <location>
        <begin position="191"/>
        <end position="222"/>
    </location>
</feature>
<evidence type="ECO:0000259" key="8">
    <source>
        <dbReference type="Pfam" id="PF14693"/>
    </source>
</evidence>
<dbReference type="HAMAP" id="MF_01334">
    <property type="entry name" value="Ribosomal_bL25_CTC"/>
    <property type="match status" value="1"/>
</dbReference>
<evidence type="ECO:0000259" key="7">
    <source>
        <dbReference type="Pfam" id="PF01386"/>
    </source>
</evidence>
<dbReference type="GO" id="GO:0008097">
    <property type="term" value="F:5S rRNA binding"/>
    <property type="evidence" value="ECO:0007669"/>
    <property type="project" value="InterPro"/>
</dbReference>
<sequence length="222" mass="23240">MAENTRSSGGTELAAEPRTEFGKGAARRIRRDHKIPAVVYGHGEPPRHITLPGHATMLALKQANALLSIEIGEAGRTLAVVKDVQIDPVKRAIEHVDLVIVRSGERIEVSVPIHLEGEAVPGAVVTLEQNALQVTAEATHLPESITIDVASLEVGTRLSAGQLTLPAGTQVAGDPEAAVLTVLAAPTAEDVEADMAAAESDLGIERDEKTTEDEPASEPADA</sequence>
<keyword evidence="3 5" id="KW-0689">Ribosomal protein</keyword>
<organism evidence="9">
    <name type="scientific">uncultured Quadrisphaera sp</name>
    <dbReference type="NCBI Taxonomy" id="904978"/>
    <lineage>
        <taxon>Bacteria</taxon>
        <taxon>Bacillati</taxon>
        <taxon>Actinomycetota</taxon>
        <taxon>Actinomycetes</taxon>
        <taxon>Kineosporiales</taxon>
        <taxon>Kineosporiaceae</taxon>
        <taxon>Quadrisphaera</taxon>
        <taxon>environmental samples</taxon>
    </lineage>
</organism>
<dbReference type="Pfam" id="PF01386">
    <property type="entry name" value="Ribosomal_L25p"/>
    <property type="match status" value="1"/>
</dbReference>
<dbReference type="NCBIfam" id="TIGR00731">
    <property type="entry name" value="bL25_bact_ctc"/>
    <property type="match status" value="1"/>
</dbReference>
<dbReference type="InterPro" id="IPR011035">
    <property type="entry name" value="Ribosomal_bL25/Gln-tRNA_synth"/>
</dbReference>
<dbReference type="CDD" id="cd00495">
    <property type="entry name" value="Ribosomal_L25_TL5_CTC"/>
    <property type="match status" value="1"/>
</dbReference>
<dbReference type="PANTHER" id="PTHR33284">
    <property type="entry name" value="RIBOSOMAL PROTEIN L25/GLN-TRNA SYNTHETASE, ANTI-CODON-BINDING DOMAIN-CONTAINING PROTEIN"/>
    <property type="match status" value="1"/>
</dbReference>
<dbReference type="Gene3D" id="2.170.120.20">
    <property type="entry name" value="Ribosomal protein L25, beta domain"/>
    <property type="match status" value="1"/>
</dbReference>
<feature type="region of interest" description="Disordered" evidence="6">
    <location>
        <begin position="1"/>
        <end position="25"/>
    </location>
</feature>
<dbReference type="NCBIfam" id="NF004131">
    <property type="entry name" value="PRK05618.2-1"/>
    <property type="match status" value="1"/>
</dbReference>
<evidence type="ECO:0000256" key="5">
    <source>
        <dbReference type="HAMAP-Rule" id="MF_01334"/>
    </source>
</evidence>
<dbReference type="InterPro" id="IPR020930">
    <property type="entry name" value="Ribosomal_uL5_bac-type"/>
</dbReference>